<evidence type="ECO:0000256" key="1">
    <source>
        <dbReference type="ARBA" id="ARBA00004651"/>
    </source>
</evidence>
<evidence type="ECO:0000313" key="8">
    <source>
        <dbReference type="EMBL" id="KAB2815207.1"/>
    </source>
</evidence>
<dbReference type="RefSeq" id="WP_151694242.1">
    <property type="nucleotide sequence ID" value="NZ_BMGX01000001.1"/>
</dbReference>
<dbReference type="SUPFAM" id="SSF82866">
    <property type="entry name" value="Multidrug efflux transporter AcrB transmembrane domain"/>
    <property type="match status" value="2"/>
</dbReference>
<keyword evidence="4 6" id="KW-1133">Transmembrane helix</keyword>
<feature type="transmembrane region" description="Helical" evidence="6">
    <location>
        <begin position="633"/>
        <end position="655"/>
    </location>
</feature>
<dbReference type="OrthoDB" id="9805018at2"/>
<feature type="transmembrane region" description="Helical" evidence="6">
    <location>
        <begin position="245"/>
        <end position="263"/>
    </location>
</feature>
<feature type="transmembrane region" description="Helical" evidence="6">
    <location>
        <begin position="607"/>
        <end position="626"/>
    </location>
</feature>
<feature type="transmembrane region" description="Helical" evidence="6">
    <location>
        <begin position="702"/>
        <end position="726"/>
    </location>
</feature>
<evidence type="ECO:0000256" key="2">
    <source>
        <dbReference type="ARBA" id="ARBA00022475"/>
    </source>
</evidence>
<proteinExistence type="predicted"/>
<evidence type="ECO:0000256" key="6">
    <source>
        <dbReference type="SAM" id="Phobius"/>
    </source>
</evidence>
<feature type="domain" description="SSD" evidence="7">
    <location>
        <begin position="247"/>
        <end position="370"/>
    </location>
</feature>
<protein>
    <submittedName>
        <fullName evidence="8">MMPL family transporter</fullName>
    </submittedName>
</protein>
<dbReference type="PROSITE" id="PS50156">
    <property type="entry name" value="SSD"/>
    <property type="match status" value="2"/>
</dbReference>
<feature type="transmembrane region" description="Helical" evidence="6">
    <location>
        <begin position="404"/>
        <end position="423"/>
    </location>
</feature>
<keyword evidence="5 6" id="KW-0472">Membrane</keyword>
<gene>
    <name evidence="8" type="ORF">F8C82_14015</name>
</gene>
<evidence type="ECO:0000313" key="9">
    <source>
        <dbReference type="Proteomes" id="UP000484164"/>
    </source>
</evidence>
<dbReference type="InterPro" id="IPR050545">
    <property type="entry name" value="Mycobact_MmpL"/>
</dbReference>
<organism evidence="8 9">
    <name type="scientific">Phaeocystidibacter marisrubri</name>
    <dbReference type="NCBI Taxonomy" id="1577780"/>
    <lineage>
        <taxon>Bacteria</taxon>
        <taxon>Pseudomonadati</taxon>
        <taxon>Bacteroidota</taxon>
        <taxon>Flavobacteriia</taxon>
        <taxon>Flavobacteriales</taxon>
        <taxon>Phaeocystidibacteraceae</taxon>
        <taxon>Phaeocystidibacter</taxon>
    </lineage>
</organism>
<dbReference type="Pfam" id="PF03176">
    <property type="entry name" value="MMPL"/>
    <property type="match status" value="2"/>
</dbReference>
<dbReference type="EMBL" id="WBVQ01000003">
    <property type="protein sequence ID" value="KAB2815207.1"/>
    <property type="molecule type" value="Genomic_DNA"/>
</dbReference>
<evidence type="ECO:0000256" key="3">
    <source>
        <dbReference type="ARBA" id="ARBA00022692"/>
    </source>
</evidence>
<feature type="transmembrane region" description="Helical" evidence="6">
    <location>
        <begin position="275"/>
        <end position="295"/>
    </location>
</feature>
<accession>A0A6L3ZCN8</accession>
<feature type="domain" description="SSD" evidence="7">
    <location>
        <begin position="631"/>
        <end position="759"/>
    </location>
</feature>
<comment type="subcellular location">
    <subcellularLocation>
        <location evidence="1">Cell membrane</location>
        <topology evidence="1">Multi-pass membrane protein</topology>
    </subcellularLocation>
</comment>
<keyword evidence="9" id="KW-1185">Reference proteome</keyword>
<feature type="transmembrane region" description="Helical" evidence="6">
    <location>
        <begin position="732"/>
        <end position="757"/>
    </location>
</feature>
<dbReference type="PANTHER" id="PTHR33406:SF12">
    <property type="entry name" value="BLR2997 PROTEIN"/>
    <property type="match status" value="1"/>
</dbReference>
<evidence type="ECO:0000256" key="5">
    <source>
        <dbReference type="ARBA" id="ARBA00023136"/>
    </source>
</evidence>
<dbReference type="GO" id="GO:0005886">
    <property type="term" value="C:plasma membrane"/>
    <property type="evidence" value="ECO:0007669"/>
    <property type="project" value="UniProtKB-SubCell"/>
</dbReference>
<feature type="transmembrane region" description="Helical" evidence="6">
    <location>
        <begin position="661"/>
        <end position="681"/>
    </location>
</feature>
<sequence>MWTKIARLILRKKALLLSLVVLATAFMAYQALDIRISYKFSRILPVDNPISIAYDEFRDQFGEAGNAVVLGVANDGFWTPEGLDTWKRLSDSILSIEGVENVLSLANAYNLKVDEQKGEFAASTVMDKVPTTQEGVDSIKSVFYNLPFYKGMLYSEDGKVELMIARIASDKLYNAEIIRIVDRIRKVSTHFEEATGIQVRVSGLPYIRMANTEKVKKEVYLFIFLTFLVTAVILGLFLKSLRAVGVSLIVVVIGVIWSFGLISSFNYEISLLSSLIPPLVIVIGVPNAIFLINKYHSEYREHGNKILALQRVIRKIGNVTMLTNTTTALGFAAFILTDSITLVQFGVVASVNIMVVFFLSIIIIPIMYTFLAPPKERHYKHLDRKWVIGMVEFLQGAVVHHRRLIYIGTVVFVSLGIWGMGMVHTTGNLTEDFGEDDPLYIDLKYLESAFHGVVPMEIIIDTHEDHGVERGSFLKKVDRLQESLDSIPETSRSVSIIDFLKFSRQAFMGGNPNMYKFPSSTERNWIAEYLPQDQTENPLLRSMVDSLGSKARITLQVPDLPTPLMEELEAEVQKRIATVFDTDEYTTTITGASVVFLAGTSYLIKNLIQSLLLAIAVISIIMAFLFGSARMVIVSIVPNLIPLVMTAGIMGFFGIPLKPSTILVFSIAFGISVDDTLHFLAKYRQELKSNGWRIGKAVLAAIHETGISMFYTSIVLFFGFTIFIASDFGGTVSLGILVSITLFFAMFANLLILPAFLMSVEKWINAKSFNENIIEVYEGFDEDDEDEEKNELPAK</sequence>
<dbReference type="Proteomes" id="UP000484164">
    <property type="component" value="Unassembled WGS sequence"/>
</dbReference>
<feature type="transmembrane region" description="Helical" evidence="6">
    <location>
        <begin position="219"/>
        <end position="238"/>
    </location>
</feature>
<dbReference type="Gene3D" id="1.20.1640.10">
    <property type="entry name" value="Multidrug efflux transporter AcrB transmembrane domain"/>
    <property type="match status" value="2"/>
</dbReference>
<feature type="transmembrane region" description="Helical" evidence="6">
    <location>
        <begin position="316"/>
        <end position="336"/>
    </location>
</feature>
<dbReference type="InterPro" id="IPR004869">
    <property type="entry name" value="MMPL_dom"/>
</dbReference>
<keyword evidence="2" id="KW-1003">Cell membrane</keyword>
<dbReference type="AlphaFoldDB" id="A0A6L3ZCN8"/>
<keyword evidence="3 6" id="KW-0812">Transmembrane</keyword>
<reference evidence="8 9" key="1">
    <citation type="submission" date="2019-10" db="EMBL/GenBank/DDBJ databases">
        <title>Genome sequence of Phaeocystidibacter marisrubri JCM30614 (type strain).</title>
        <authorList>
            <person name="Bowman J.P."/>
        </authorList>
    </citation>
    <scope>NUCLEOTIDE SEQUENCE [LARGE SCALE GENOMIC DNA]</scope>
    <source>
        <strain evidence="8 9">JCM 30614</strain>
    </source>
</reference>
<evidence type="ECO:0000259" key="7">
    <source>
        <dbReference type="PROSITE" id="PS50156"/>
    </source>
</evidence>
<name>A0A6L3ZCN8_9FLAO</name>
<comment type="caution">
    <text evidence="8">The sequence shown here is derived from an EMBL/GenBank/DDBJ whole genome shotgun (WGS) entry which is preliminary data.</text>
</comment>
<dbReference type="InterPro" id="IPR000731">
    <property type="entry name" value="SSD"/>
</dbReference>
<dbReference type="PANTHER" id="PTHR33406">
    <property type="entry name" value="MEMBRANE PROTEIN MJ1562-RELATED"/>
    <property type="match status" value="1"/>
</dbReference>
<evidence type="ECO:0000256" key="4">
    <source>
        <dbReference type="ARBA" id="ARBA00022989"/>
    </source>
</evidence>
<feature type="transmembrane region" description="Helical" evidence="6">
    <location>
        <begin position="342"/>
        <end position="371"/>
    </location>
</feature>